<protein>
    <submittedName>
        <fullName evidence="1">Uncharacterized protein</fullName>
    </submittedName>
</protein>
<evidence type="ECO:0000313" key="2">
    <source>
        <dbReference type="Proteomes" id="UP000007524"/>
    </source>
</evidence>
<accession>H6X463</accession>
<dbReference type="Proteomes" id="UP000007524">
    <property type="component" value="Segment"/>
</dbReference>
<dbReference type="GeneID" id="14012844"/>
<gene>
    <name evidence="1" type="ORF">RaK2_00256</name>
</gene>
<organism evidence="1 2">
    <name type="scientific">Klebsiella phage vB_KleM_RaK2</name>
    <dbReference type="NCBI Taxonomy" id="1147094"/>
    <lineage>
        <taxon>Viruses</taxon>
        <taxon>Duplodnaviria</taxon>
        <taxon>Heunggongvirae</taxon>
        <taxon>Uroviricota</taxon>
        <taxon>Caudoviricetes</taxon>
        <taxon>Alcyoneusvirus</taxon>
        <taxon>Alcyoneusvirus RaK2</taxon>
    </lineage>
</organism>
<proteinExistence type="predicted"/>
<dbReference type="RefSeq" id="YP_007007411.1">
    <property type="nucleotide sequence ID" value="NC_019526.1"/>
</dbReference>
<reference evidence="1 2" key="1">
    <citation type="journal article" date="2012" name="J. Virol.">
        <title>Genome of Klebsiella sp.-Infecting Bacteriophage vB_KleM_RaK2.</title>
        <authorList>
            <person name="Simoliunas E."/>
            <person name="Kaliniene L."/>
            <person name="Truncaite L."/>
            <person name="Klausa V."/>
            <person name="Zajanckauskaite A."/>
            <person name="Meskys R."/>
        </authorList>
    </citation>
    <scope>NUCLEOTIDE SEQUENCE [LARGE SCALE GENOMIC DNA]</scope>
</reference>
<sequence length="81" mass="9610">MILSKEEQQIVAQAMSLLHLTTDKEKDLFNRLKTGVDTVQRIKESNERKMKFHASLIAMYGPNAHLHYNDYYQYCEKNGFW</sequence>
<evidence type="ECO:0000313" key="1">
    <source>
        <dbReference type="EMBL" id="AFA44529.1"/>
    </source>
</evidence>
<keyword evidence="2" id="KW-1185">Reference proteome</keyword>
<name>H6X463_9CAUD</name>
<dbReference type="KEGG" id="vg:14012844"/>
<dbReference type="EMBL" id="JQ513383">
    <property type="protein sequence ID" value="AFA44529.1"/>
    <property type="molecule type" value="Genomic_DNA"/>
</dbReference>